<proteinExistence type="predicted"/>
<protein>
    <submittedName>
        <fullName evidence="1">Uncharacterized protein</fullName>
    </submittedName>
</protein>
<dbReference type="EMBL" id="JABEBT010000095">
    <property type="protein sequence ID" value="KAF7632738.1"/>
    <property type="molecule type" value="Genomic_DNA"/>
</dbReference>
<keyword evidence="2" id="KW-1185">Reference proteome</keyword>
<feature type="non-terminal residue" evidence="1">
    <location>
        <position position="60"/>
    </location>
</feature>
<name>A0A8S9ZHJ5_9BILA</name>
<dbReference type="AlphaFoldDB" id="A0A8S9ZHJ5"/>
<evidence type="ECO:0000313" key="2">
    <source>
        <dbReference type="Proteomes" id="UP000605970"/>
    </source>
</evidence>
<reference evidence="1" key="1">
    <citation type="journal article" date="2020" name="Ecol. Evol.">
        <title>Genome structure and content of the rice root-knot nematode (Meloidogyne graminicola).</title>
        <authorList>
            <person name="Phan N.T."/>
            <person name="Danchin E.G.J."/>
            <person name="Klopp C."/>
            <person name="Perfus-Barbeoch L."/>
            <person name="Kozlowski D.K."/>
            <person name="Koutsovoulos G.D."/>
            <person name="Lopez-Roques C."/>
            <person name="Bouchez O."/>
            <person name="Zahm M."/>
            <person name="Besnard G."/>
            <person name="Bellafiore S."/>
        </authorList>
    </citation>
    <scope>NUCLEOTIDE SEQUENCE</scope>
    <source>
        <strain evidence="1">VN-18</strain>
    </source>
</reference>
<comment type="caution">
    <text evidence="1">The sequence shown here is derived from an EMBL/GenBank/DDBJ whole genome shotgun (WGS) entry which is preliminary data.</text>
</comment>
<evidence type="ECO:0000313" key="1">
    <source>
        <dbReference type="EMBL" id="KAF7632738.1"/>
    </source>
</evidence>
<accession>A0A8S9ZHJ5</accession>
<sequence>KFAGTPIFTIWTRISKLKFFLTHRYLVSSLQESSQLSQMSSLYNLNGTIQMNTIVYNAMF</sequence>
<organism evidence="1 2">
    <name type="scientific">Meloidogyne graminicola</name>
    <dbReference type="NCBI Taxonomy" id="189291"/>
    <lineage>
        <taxon>Eukaryota</taxon>
        <taxon>Metazoa</taxon>
        <taxon>Ecdysozoa</taxon>
        <taxon>Nematoda</taxon>
        <taxon>Chromadorea</taxon>
        <taxon>Rhabditida</taxon>
        <taxon>Tylenchina</taxon>
        <taxon>Tylenchomorpha</taxon>
        <taxon>Tylenchoidea</taxon>
        <taxon>Meloidogynidae</taxon>
        <taxon>Meloidogyninae</taxon>
        <taxon>Meloidogyne</taxon>
    </lineage>
</organism>
<gene>
    <name evidence="1" type="ORF">Mgra_00007877</name>
</gene>
<dbReference type="Proteomes" id="UP000605970">
    <property type="component" value="Unassembled WGS sequence"/>
</dbReference>